<sequence>MLVSKVVVGAGCLFGAGLLVVLSCSGVKHAQHRWWISVNTAAAARTSSYGADIGRRKLWTTDAASPASDGAVQRQPKDGDPVHTAYSLPLPQHLFAVEHDVHVLITAAQEGGSLAPCIDSVLRQDYRKLHVWVHGNTSKTATAWATEDLDTRYASESHVRFLSNNAHRNISSEHLWALKQIRQVATPNDLIVVMDSKHIMATDDALVRVNARFVDKKSWLVHGLHMENDTTAVHKGLLESGGALKHFDGMFTFKAFLTDHLLEDDFHCADGKSKGAHTLQTQHLLRILELAGKSRVAYTPSLVYTAGLTPNEDIHVFLCVWGRKHLLQKTIHSLMRRQTVSSRIRLHVWNNNPDIATQVDLVSAIMSPNIDVTHSAVNLYSYARFLDIKQTLQTRHIDYAIIVDDDQLFPSDYIEKLYAERRPKAYVSWWGRQFNGQSYFNGTPSAPELIRGLRRDITDFDYAGNADHYVLSMQYGFSTTSRYNSQQANCLMVWSWSAFKCPTLHYA</sequence>
<dbReference type="AlphaFoldDB" id="A0A835YIF1"/>
<dbReference type="PROSITE" id="PS51257">
    <property type="entry name" value="PROKAR_LIPOPROTEIN"/>
    <property type="match status" value="1"/>
</dbReference>
<dbReference type="SUPFAM" id="SSF53448">
    <property type="entry name" value="Nucleotide-diphospho-sugar transferases"/>
    <property type="match status" value="2"/>
</dbReference>
<protein>
    <submittedName>
        <fullName evidence="1">Uncharacterized protein</fullName>
    </submittedName>
</protein>
<dbReference type="Gene3D" id="3.90.550.10">
    <property type="entry name" value="Spore Coat Polysaccharide Biosynthesis Protein SpsA, Chain A"/>
    <property type="match status" value="2"/>
</dbReference>
<comment type="caution">
    <text evidence="1">The sequence shown here is derived from an EMBL/GenBank/DDBJ whole genome shotgun (WGS) entry which is preliminary data.</text>
</comment>
<dbReference type="InterPro" id="IPR029044">
    <property type="entry name" value="Nucleotide-diphossugar_trans"/>
</dbReference>
<evidence type="ECO:0000313" key="2">
    <source>
        <dbReference type="Proteomes" id="UP000664859"/>
    </source>
</evidence>
<dbReference type="Proteomes" id="UP000664859">
    <property type="component" value="Unassembled WGS sequence"/>
</dbReference>
<dbReference type="Pfam" id="PF13641">
    <property type="entry name" value="Glyco_tranf_2_3"/>
    <property type="match status" value="1"/>
</dbReference>
<evidence type="ECO:0000313" key="1">
    <source>
        <dbReference type="EMBL" id="KAG5175116.1"/>
    </source>
</evidence>
<organism evidence="1 2">
    <name type="scientific">Tribonema minus</name>
    <dbReference type="NCBI Taxonomy" id="303371"/>
    <lineage>
        <taxon>Eukaryota</taxon>
        <taxon>Sar</taxon>
        <taxon>Stramenopiles</taxon>
        <taxon>Ochrophyta</taxon>
        <taxon>PX clade</taxon>
        <taxon>Xanthophyceae</taxon>
        <taxon>Tribonematales</taxon>
        <taxon>Tribonemataceae</taxon>
        <taxon>Tribonema</taxon>
    </lineage>
</organism>
<name>A0A835YIF1_9STRA</name>
<reference evidence="1" key="1">
    <citation type="submission" date="2021-02" db="EMBL/GenBank/DDBJ databases">
        <title>First Annotated Genome of the Yellow-green Alga Tribonema minus.</title>
        <authorList>
            <person name="Mahan K.M."/>
        </authorList>
    </citation>
    <scope>NUCLEOTIDE SEQUENCE</scope>
    <source>
        <strain evidence="1">UTEX B ZZ1240</strain>
    </source>
</reference>
<accession>A0A835YIF1</accession>
<proteinExistence type="predicted"/>
<dbReference type="OrthoDB" id="235418at2759"/>
<keyword evidence="2" id="KW-1185">Reference proteome</keyword>
<dbReference type="EMBL" id="JAFCMP010000554">
    <property type="protein sequence ID" value="KAG5175116.1"/>
    <property type="molecule type" value="Genomic_DNA"/>
</dbReference>
<gene>
    <name evidence="1" type="ORF">JKP88DRAFT_250431</name>
</gene>